<keyword evidence="3" id="KW-1185">Reference proteome</keyword>
<sequence length="537" mass="53679">MDEAVELLGVSRERMNELRESNEVRGYRDGASWKFRGEDIDRLVEQGVPSPEDSGLSDATINMGAPSPSTLGSIGGKGSPIEDLDDLRLEDDGPANAEGSDAFELDLSDDALSDSTAVPHAKAPAPGDPPASDLGLEIDPLDDDADSILLSEAELGDDSGGRPPSTIIGRTDSQDESDLKLASSQDSDLASMSDVKLAASVEDVLSGDGPAAGKSGFDQLEEIDIDLELESSKIIPSSDADAARTAARQATQKAPSMPTGDTGSGLELELEEAEGSSAPLDESSADDDFGLGDSGSSVVLSEDEDDDFVLGGGGSQVGISGGDSGINLSPSDSGIALDEVPLEMSGAAAGSSFDLGSSLDIDTGASALGSGAPVAGEDFLLTPLGEAGEDEDSSQVIALDEVEEGSPEISGFGSLSGSGFSSTGLSGAGLSGAGLSGAGLSGAGLSGAGLSGAGLGSGLGGDEALGGAMPPSSIAMPTVPEARFDVFSLSLLAVCLVPMTLGAMVMTDLIRTMWSYEEPTVIGSSLIDGLRSLFGGG</sequence>
<feature type="region of interest" description="Disordered" evidence="1">
    <location>
        <begin position="44"/>
        <end position="191"/>
    </location>
</feature>
<accession>A0A518DB29</accession>
<organism evidence="2 3">
    <name type="scientific">Pirellulimonas nuda</name>
    <dbReference type="NCBI Taxonomy" id="2528009"/>
    <lineage>
        <taxon>Bacteria</taxon>
        <taxon>Pseudomonadati</taxon>
        <taxon>Planctomycetota</taxon>
        <taxon>Planctomycetia</taxon>
        <taxon>Pirellulales</taxon>
        <taxon>Lacipirellulaceae</taxon>
        <taxon>Pirellulimonas</taxon>
    </lineage>
</organism>
<feature type="compositionally biased region" description="Low complexity" evidence="1">
    <location>
        <begin position="237"/>
        <end position="252"/>
    </location>
</feature>
<evidence type="ECO:0000313" key="2">
    <source>
        <dbReference type="EMBL" id="QDU88668.1"/>
    </source>
</evidence>
<proteinExistence type="predicted"/>
<feature type="region of interest" description="Disordered" evidence="1">
    <location>
        <begin position="231"/>
        <end position="310"/>
    </location>
</feature>
<evidence type="ECO:0000256" key="1">
    <source>
        <dbReference type="SAM" id="MobiDB-lite"/>
    </source>
</evidence>
<protein>
    <submittedName>
        <fullName evidence="2">Uncharacterized protein</fullName>
    </submittedName>
</protein>
<dbReference type="Proteomes" id="UP000317429">
    <property type="component" value="Chromosome"/>
</dbReference>
<dbReference type="KEGG" id="pnd:Pla175_20480"/>
<feature type="compositionally biased region" description="Acidic residues" evidence="1">
    <location>
        <begin position="101"/>
        <end position="112"/>
    </location>
</feature>
<name>A0A518DB29_9BACT</name>
<evidence type="ECO:0000313" key="3">
    <source>
        <dbReference type="Proteomes" id="UP000317429"/>
    </source>
</evidence>
<gene>
    <name evidence="2" type="ORF">Pla175_20480</name>
</gene>
<dbReference type="SUPFAM" id="SSF141571">
    <property type="entry name" value="Pentapeptide repeat-like"/>
    <property type="match status" value="1"/>
</dbReference>
<dbReference type="RefSeq" id="WP_197527398.1">
    <property type="nucleotide sequence ID" value="NZ_CP036291.1"/>
</dbReference>
<dbReference type="AlphaFoldDB" id="A0A518DB29"/>
<dbReference type="Gene3D" id="2.160.20.80">
    <property type="entry name" value="E3 ubiquitin-protein ligase SopA"/>
    <property type="match status" value="1"/>
</dbReference>
<dbReference type="EMBL" id="CP036291">
    <property type="protein sequence ID" value="QDU88668.1"/>
    <property type="molecule type" value="Genomic_DNA"/>
</dbReference>
<reference evidence="2 3" key="1">
    <citation type="submission" date="2019-02" db="EMBL/GenBank/DDBJ databases">
        <title>Deep-cultivation of Planctomycetes and their phenomic and genomic characterization uncovers novel biology.</title>
        <authorList>
            <person name="Wiegand S."/>
            <person name="Jogler M."/>
            <person name="Boedeker C."/>
            <person name="Pinto D."/>
            <person name="Vollmers J."/>
            <person name="Rivas-Marin E."/>
            <person name="Kohn T."/>
            <person name="Peeters S.H."/>
            <person name="Heuer A."/>
            <person name="Rast P."/>
            <person name="Oberbeckmann S."/>
            <person name="Bunk B."/>
            <person name="Jeske O."/>
            <person name="Meyerdierks A."/>
            <person name="Storesund J.E."/>
            <person name="Kallscheuer N."/>
            <person name="Luecker S."/>
            <person name="Lage O.M."/>
            <person name="Pohl T."/>
            <person name="Merkel B.J."/>
            <person name="Hornburger P."/>
            <person name="Mueller R.-W."/>
            <person name="Bruemmer F."/>
            <person name="Labrenz M."/>
            <person name="Spormann A.M."/>
            <person name="Op den Camp H."/>
            <person name="Overmann J."/>
            <person name="Amann R."/>
            <person name="Jetten M.S.M."/>
            <person name="Mascher T."/>
            <person name="Medema M.H."/>
            <person name="Devos D.P."/>
            <person name="Kaster A.-K."/>
            <person name="Ovreas L."/>
            <person name="Rohde M."/>
            <person name="Galperin M.Y."/>
            <person name="Jogler C."/>
        </authorList>
    </citation>
    <scope>NUCLEOTIDE SEQUENCE [LARGE SCALE GENOMIC DNA]</scope>
    <source>
        <strain evidence="2 3">Pla175</strain>
    </source>
</reference>